<evidence type="ECO:0000256" key="2">
    <source>
        <dbReference type="ARBA" id="ARBA00022771"/>
    </source>
</evidence>
<reference evidence="7" key="2">
    <citation type="journal article" date="2008" name="Genome Biol.">
        <title>Improved genome assembly and evidence-based global gene model set for the chordate Ciona intestinalis: new insight into intron and operon populations.</title>
        <authorList>
            <person name="Satou Y."/>
            <person name="Mineta K."/>
            <person name="Ogasawara M."/>
            <person name="Sasakura Y."/>
            <person name="Shoguchi E."/>
            <person name="Ueno K."/>
            <person name="Yamada L."/>
            <person name="Matsumoto J."/>
            <person name="Wasserscheid J."/>
            <person name="Dewar K."/>
            <person name="Wiley G.B."/>
            <person name="Macmil S.L."/>
            <person name="Roe B.A."/>
            <person name="Zeller R.W."/>
            <person name="Hastings K.E."/>
            <person name="Lemaire P."/>
            <person name="Lindquist E."/>
            <person name="Endo T."/>
            <person name="Hotta K."/>
            <person name="Inaba K."/>
        </authorList>
    </citation>
    <scope>NUCLEOTIDE SEQUENCE [LARGE SCALE GENOMIC DNA]</scope>
    <source>
        <strain evidence="7">wild type</strain>
    </source>
</reference>
<keyword evidence="1" id="KW-0479">Metal-binding</keyword>
<feature type="domain" description="FYVE-type" evidence="6">
    <location>
        <begin position="13"/>
        <end position="72"/>
    </location>
</feature>
<dbReference type="Gene3D" id="3.30.40.10">
    <property type="entry name" value="Zinc/RING finger domain, C3HC4 (zinc finger)"/>
    <property type="match status" value="1"/>
</dbReference>
<reference evidence="7" key="4">
    <citation type="submission" date="2025-09" db="UniProtKB">
        <authorList>
            <consortium name="Ensembl"/>
        </authorList>
    </citation>
    <scope>IDENTIFICATION</scope>
</reference>
<feature type="compositionally biased region" description="Low complexity" evidence="5">
    <location>
        <begin position="106"/>
        <end position="117"/>
    </location>
</feature>
<reference evidence="7" key="3">
    <citation type="submission" date="2025-08" db="UniProtKB">
        <authorList>
            <consortium name="Ensembl"/>
        </authorList>
    </citation>
    <scope>IDENTIFICATION</scope>
</reference>
<organism evidence="7 8">
    <name type="scientific">Ciona intestinalis</name>
    <name type="common">Transparent sea squirt</name>
    <name type="synonym">Ascidia intestinalis</name>
    <dbReference type="NCBI Taxonomy" id="7719"/>
    <lineage>
        <taxon>Eukaryota</taxon>
        <taxon>Metazoa</taxon>
        <taxon>Chordata</taxon>
        <taxon>Tunicata</taxon>
        <taxon>Ascidiacea</taxon>
        <taxon>Phlebobranchia</taxon>
        <taxon>Cionidae</taxon>
        <taxon>Ciona</taxon>
    </lineage>
</organism>
<dbReference type="Gene3D" id="3.30.1360.220">
    <property type="entry name" value="Domain of unknown function (DUF3480), N-terminal subdomain"/>
    <property type="match status" value="1"/>
</dbReference>
<dbReference type="PROSITE" id="PS50178">
    <property type="entry name" value="ZF_FYVE"/>
    <property type="match status" value="1"/>
</dbReference>
<dbReference type="SMART" id="SM00064">
    <property type="entry name" value="FYVE"/>
    <property type="match status" value="1"/>
</dbReference>
<dbReference type="STRING" id="7719.ENSCINP00000012970"/>
<dbReference type="OMA" id="THAINIH"/>
<dbReference type="InterPro" id="IPR013083">
    <property type="entry name" value="Znf_RING/FYVE/PHD"/>
</dbReference>
<dbReference type="InterPro" id="IPR000306">
    <property type="entry name" value="Znf_FYVE"/>
</dbReference>
<dbReference type="Gene3D" id="3.30.500.40">
    <property type="match status" value="1"/>
</dbReference>
<dbReference type="GeneTree" id="ENSGT00940000154290"/>
<name>F6UCG6_CIOIN</name>
<dbReference type="Ensembl" id="ENSCINT00000012970.3">
    <property type="protein sequence ID" value="ENSCINP00000012970.3"/>
    <property type="gene ID" value="ENSCING00000006291.3"/>
</dbReference>
<accession>F6UCG6</accession>
<dbReference type="SMART" id="SM01421">
    <property type="entry name" value="DUF3480"/>
    <property type="match status" value="1"/>
</dbReference>
<dbReference type="InterPro" id="IPR017455">
    <property type="entry name" value="Znf_FYVE-rel"/>
</dbReference>
<dbReference type="HOGENOM" id="CLU_016038_0_0_1"/>
<dbReference type="FunFam" id="3.30.40.10:FF:000084">
    <property type="entry name" value="Zinc finger, FYVE domain-containing 9b"/>
    <property type="match status" value="1"/>
</dbReference>
<dbReference type="CDD" id="cd15729">
    <property type="entry name" value="FYVE_endofin"/>
    <property type="match status" value="1"/>
</dbReference>
<feature type="region of interest" description="Disordered" evidence="5">
    <location>
        <begin position="79"/>
        <end position="121"/>
    </location>
</feature>
<keyword evidence="3" id="KW-0862">Zinc</keyword>
<dbReference type="AlphaFoldDB" id="F6UCG6"/>
<dbReference type="PANTHER" id="PTHR46319:SF3">
    <property type="entry name" value="ZINC FINGER FYVE DOMAIN-CONTAINING PROTEIN"/>
    <property type="match status" value="1"/>
</dbReference>
<keyword evidence="2 4" id="KW-0863">Zinc-finger</keyword>
<dbReference type="Pfam" id="PF11979">
    <property type="entry name" value="SARA_C"/>
    <property type="match status" value="1"/>
</dbReference>
<dbReference type="EMBL" id="EAAA01002092">
    <property type="status" value="NOT_ANNOTATED_CDS"/>
    <property type="molecule type" value="Genomic_DNA"/>
</dbReference>
<dbReference type="SUPFAM" id="SSF57903">
    <property type="entry name" value="FYVE/PHD zinc finger"/>
    <property type="match status" value="1"/>
</dbReference>
<reference evidence="8" key="1">
    <citation type="journal article" date="2002" name="Science">
        <title>The draft genome of Ciona intestinalis: insights into chordate and vertebrate origins.</title>
        <authorList>
            <person name="Dehal P."/>
            <person name="Satou Y."/>
            <person name="Campbell R.K."/>
            <person name="Chapman J."/>
            <person name="Degnan B."/>
            <person name="De Tomaso A."/>
            <person name="Davidson B."/>
            <person name="Di Gregorio A."/>
            <person name="Gelpke M."/>
            <person name="Goodstein D.M."/>
            <person name="Harafuji N."/>
            <person name="Hastings K.E."/>
            <person name="Ho I."/>
            <person name="Hotta K."/>
            <person name="Huang W."/>
            <person name="Kawashima T."/>
            <person name="Lemaire P."/>
            <person name="Martinez D."/>
            <person name="Meinertzhagen I.A."/>
            <person name="Necula S."/>
            <person name="Nonaka M."/>
            <person name="Putnam N."/>
            <person name="Rash S."/>
            <person name="Saiga H."/>
            <person name="Satake M."/>
            <person name="Terry A."/>
            <person name="Yamada L."/>
            <person name="Wang H.G."/>
            <person name="Awazu S."/>
            <person name="Azumi K."/>
            <person name="Boore J."/>
            <person name="Branno M."/>
            <person name="Chin-Bow S."/>
            <person name="DeSantis R."/>
            <person name="Doyle S."/>
            <person name="Francino P."/>
            <person name="Keys D.N."/>
            <person name="Haga S."/>
            <person name="Hayashi H."/>
            <person name="Hino K."/>
            <person name="Imai K.S."/>
            <person name="Inaba K."/>
            <person name="Kano S."/>
            <person name="Kobayashi K."/>
            <person name="Kobayashi M."/>
            <person name="Lee B.I."/>
            <person name="Makabe K.W."/>
            <person name="Manohar C."/>
            <person name="Matassi G."/>
            <person name="Medina M."/>
            <person name="Mochizuki Y."/>
            <person name="Mount S."/>
            <person name="Morishita T."/>
            <person name="Miura S."/>
            <person name="Nakayama A."/>
            <person name="Nishizaka S."/>
            <person name="Nomoto H."/>
            <person name="Ohta F."/>
            <person name="Oishi K."/>
            <person name="Rigoutsos I."/>
            <person name="Sano M."/>
            <person name="Sasaki A."/>
            <person name="Sasakura Y."/>
            <person name="Shoguchi E."/>
            <person name="Shin-i T."/>
            <person name="Spagnuolo A."/>
            <person name="Stainier D."/>
            <person name="Suzuki M.M."/>
            <person name="Tassy O."/>
            <person name="Takatori N."/>
            <person name="Tokuoka M."/>
            <person name="Yagi K."/>
            <person name="Yoshizaki F."/>
            <person name="Wada S."/>
            <person name="Zhang C."/>
            <person name="Hyatt P.D."/>
            <person name="Larimer F."/>
            <person name="Detter C."/>
            <person name="Doggett N."/>
            <person name="Glavina T."/>
            <person name="Hawkins T."/>
            <person name="Richardson P."/>
            <person name="Lucas S."/>
            <person name="Kohara Y."/>
            <person name="Levine M."/>
            <person name="Satoh N."/>
            <person name="Rokhsar D.S."/>
        </authorList>
    </citation>
    <scope>NUCLEOTIDE SEQUENCE [LARGE SCALE GENOMIC DNA]</scope>
</reference>
<evidence type="ECO:0000256" key="3">
    <source>
        <dbReference type="ARBA" id="ARBA00022833"/>
    </source>
</evidence>
<dbReference type="InterPro" id="IPR022557">
    <property type="entry name" value="SARA-like_C"/>
</dbReference>
<dbReference type="InterPro" id="IPR011011">
    <property type="entry name" value="Znf_FYVE_PHD"/>
</dbReference>
<evidence type="ECO:0000256" key="4">
    <source>
        <dbReference type="PROSITE-ProRule" id="PRU00091"/>
    </source>
</evidence>
<dbReference type="Proteomes" id="UP000008144">
    <property type="component" value="Chromosome 5"/>
</dbReference>
<proteinExistence type="predicted"/>
<dbReference type="Pfam" id="PF01363">
    <property type="entry name" value="FYVE"/>
    <property type="match status" value="1"/>
</dbReference>
<evidence type="ECO:0000256" key="5">
    <source>
        <dbReference type="SAM" id="MobiDB-lite"/>
    </source>
</evidence>
<sequence length="742" mass="83281">MRPGRVRPTWVPDDDSAVCSQCQLKFTFTRRRHHCRACGKVFCSSCCSEKAKLEYMEYAVARVCVHCFVTIQEAEALNKPTKPTLKSPDDPTTPSHNKSVRFSDGTKPTHPTTAIATPPMPRRAKSRVGLNLWPAKPKCFSARVCKTRNVGKISLPCNCCYSRSAAKNVHVEEMNPEPQFKSSLPPILQETEDERTYALMENPDMEGVTSYLWSLPPDPICFVISSNLCLLVKVVKYGSCMYYYVLSMGLDSVGQSEVAFIISAEEEDPIPLQIFMLYRFLFTNARKGKPVHCMDLLLTSEFLNPTDEFNGSKDYAGLLFVRHTCQDIDALQYDVDACRFYNGVMDFSSNTVQFSSTLFALLISKSEVPWAKLFPTRLLCGLGAQFKYYPCPLVNEKIRKPIYGNIGNTILGILCDFRNYKYQVISVQGMTVVVKNSNVTINLPCNRFSDIIKILNSSNDHVLALGADVMASTEYSSSILTCVQNPNDSSYQTEVLHDGPYEEDGSTAASFVVFNGSLKSSHTQLAKSTIVEDGIMVQLLPEKMELLRSALKAMEDFEIDCGHLVKEEEKEGEHVPRTSVCIQWISDDTKFNIGLSSPIDYRALEGVIGYNIQGKSEKKDKHFILRWNQVFFYQCTNDATDMGRLAEQMAQGCFQALVPHLSSLRKRGQLKIGIRINVHPDEVGYSAGSLGVPLPDKCLKGLDDHLIPLVNEATCHLQAFEDPVVFELIFYILEMQLKTSRK</sequence>
<evidence type="ECO:0000259" key="6">
    <source>
        <dbReference type="PROSITE" id="PS50178"/>
    </source>
</evidence>
<dbReference type="GO" id="GO:0008270">
    <property type="term" value="F:zinc ion binding"/>
    <property type="evidence" value="ECO:0007669"/>
    <property type="project" value="UniProtKB-KW"/>
</dbReference>
<dbReference type="PANTHER" id="PTHR46319">
    <property type="entry name" value="ZINC FINGER FYVE DOMAIN-CONTAINING PROTEIN"/>
    <property type="match status" value="1"/>
</dbReference>
<evidence type="ECO:0000313" key="8">
    <source>
        <dbReference type="Proteomes" id="UP000008144"/>
    </source>
</evidence>
<protein>
    <recommendedName>
        <fullName evidence="6">FYVE-type domain-containing protein</fullName>
    </recommendedName>
</protein>
<dbReference type="FunCoup" id="F6UCG6">
    <property type="interactions" value="408"/>
</dbReference>
<keyword evidence="8" id="KW-1185">Reference proteome</keyword>
<evidence type="ECO:0000256" key="1">
    <source>
        <dbReference type="ARBA" id="ARBA00022723"/>
    </source>
</evidence>
<evidence type="ECO:0000313" key="7">
    <source>
        <dbReference type="Ensembl" id="ENSCINP00000012970.3"/>
    </source>
</evidence>
<dbReference type="InParanoid" id="F6UCG6"/>